<feature type="transmembrane region" description="Helical" evidence="1">
    <location>
        <begin position="188"/>
        <end position="212"/>
    </location>
</feature>
<name>A0ABD2ZQZ8_9GENT</name>
<dbReference type="EMBL" id="JBJUIK010000008">
    <property type="protein sequence ID" value="KAL3521698.1"/>
    <property type="molecule type" value="Genomic_DNA"/>
</dbReference>
<feature type="transmembrane region" description="Helical" evidence="1">
    <location>
        <begin position="282"/>
        <end position="305"/>
    </location>
</feature>
<reference evidence="2 3" key="1">
    <citation type="submission" date="2024-11" db="EMBL/GenBank/DDBJ databases">
        <title>A near-complete genome assembly of Cinchona calisaya.</title>
        <authorList>
            <person name="Lian D.C."/>
            <person name="Zhao X.W."/>
            <person name="Wei L."/>
        </authorList>
    </citation>
    <scope>NUCLEOTIDE SEQUENCE [LARGE SCALE GENOMIC DNA]</scope>
    <source>
        <tissue evidence="2">Nenye</tissue>
    </source>
</reference>
<evidence type="ECO:0000313" key="3">
    <source>
        <dbReference type="Proteomes" id="UP001630127"/>
    </source>
</evidence>
<dbReference type="Proteomes" id="UP001630127">
    <property type="component" value="Unassembled WGS sequence"/>
</dbReference>
<protein>
    <submittedName>
        <fullName evidence="2">Uncharacterized protein</fullName>
    </submittedName>
</protein>
<dbReference type="PANTHER" id="PTHR34116">
    <property type="entry name" value="PLASMINOGEN ACTIVATOR INHIBITOR"/>
    <property type="match status" value="1"/>
</dbReference>
<dbReference type="AlphaFoldDB" id="A0ABD2ZQZ8"/>
<accession>A0ABD2ZQZ8</accession>
<keyword evidence="1" id="KW-0812">Transmembrane</keyword>
<proteinExistence type="predicted"/>
<sequence length="354" mass="39700">MRKLHHRQGNHGMASPPQTLLTSILLPPFPSPSPSASLNYFDETLIERQSISSFPWLPINADNAFDLSTLSFIGGLILLSTLSLSLVLHLKLRSCRLQHLQHFNYLWTVRLLLVSFASLWALNELLRLPIFRRDYLFPFFPDLQDLDQQANICKVHVVLSLGFFEPGFLVTLLFLVNVSIKKRLPSRMWALATSVCVSCSPILLLQAIFVFYSPFESQLPKLMHGSFVIQTDVSGKKTVLCTYPFLSSAIFGAFAIAYSLAFLLSCWRVVTFVINKSIRARIDMLVLTLMITLPLQILCLALTFLWSPDDFVYCCAVLAMFFCVAWLLAVGLVLLVIKPITDALAAGCAFSEGN</sequence>
<feature type="transmembrane region" description="Helical" evidence="1">
    <location>
        <begin position="245"/>
        <end position="270"/>
    </location>
</feature>
<keyword evidence="1" id="KW-1133">Transmembrane helix</keyword>
<feature type="transmembrane region" description="Helical" evidence="1">
    <location>
        <begin position="155"/>
        <end position="176"/>
    </location>
</feature>
<gene>
    <name evidence="2" type="ORF">ACH5RR_019847</name>
</gene>
<keyword evidence="3" id="KW-1185">Reference proteome</keyword>
<feature type="transmembrane region" description="Helical" evidence="1">
    <location>
        <begin position="70"/>
        <end position="90"/>
    </location>
</feature>
<evidence type="ECO:0000256" key="1">
    <source>
        <dbReference type="SAM" id="Phobius"/>
    </source>
</evidence>
<dbReference type="PANTHER" id="PTHR34116:SF9">
    <property type="entry name" value="OS08G0346600 PROTEIN"/>
    <property type="match status" value="1"/>
</dbReference>
<comment type="caution">
    <text evidence="2">The sequence shown here is derived from an EMBL/GenBank/DDBJ whole genome shotgun (WGS) entry which is preliminary data.</text>
</comment>
<feature type="transmembrane region" description="Helical" evidence="1">
    <location>
        <begin position="311"/>
        <end position="337"/>
    </location>
</feature>
<keyword evidence="1" id="KW-0472">Membrane</keyword>
<evidence type="ECO:0000313" key="2">
    <source>
        <dbReference type="EMBL" id="KAL3521698.1"/>
    </source>
</evidence>
<organism evidence="2 3">
    <name type="scientific">Cinchona calisaya</name>
    <dbReference type="NCBI Taxonomy" id="153742"/>
    <lineage>
        <taxon>Eukaryota</taxon>
        <taxon>Viridiplantae</taxon>
        <taxon>Streptophyta</taxon>
        <taxon>Embryophyta</taxon>
        <taxon>Tracheophyta</taxon>
        <taxon>Spermatophyta</taxon>
        <taxon>Magnoliopsida</taxon>
        <taxon>eudicotyledons</taxon>
        <taxon>Gunneridae</taxon>
        <taxon>Pentapetalae</taxon>
        <taxon>asterids</taxon>
        <taxon>lamiids</taxon>
        <taxon>Gentianales</taxon>
        <taxon>Rubiaceae</taxon>
        <taxon>Cinchonoideae</taxon>
        <taxon>Cinchoneae</taxon>
        <taxon>Cinchona</taxon>
    </lineage>
</organism>
<feature type="transmembrane region" description="Helical" evidence="1">
    <location>
        <begin position="102"/>
        <end position="122"/>
    </location>
</feature>